<accession>A0A6A6BZ53</accession>
<name>A0A6A6BZ53_ZASCE</name>
<proteinExistence type="predicted"/>
<reference evidence="1" key="1">
    <citation type="journal article" date="2020" name="Stud. Mycol.">
        <title>101 Dothideomycetes genomes: a test case for predicting lifestyles and emergence of pathogens.</title>
        <authorList>
            <person name="Haridas S."/>
            <person name="Albert R."/>
            <person name="Binder M."/>
            <person name="Bloem J."/>
            <person name="Labutti K."/>
            <person name="Salamov A."/>
            <person name="Andreopoulos B."/>
            <person name="Baker S."/>
            <person name="Barry K."/>
            <person name="Bills G."/>
            <person name="Bluhm B."/>
            <person name="Cannon C."/>
            <person name="Castanera R."/>
            <person name="Culley D."/>
            <person name="Daum C."/>
            <person name="Ezra D."/>
            <person name="Gonzalez J."/>
            <person name="Henrissat B."/>
            <person name="Kuo A."/>
            <person name="Liang C."/>
            <person name="Lipzen A."/>
            <person name="Lutzoni F."/>
            <person name="Magnuson J."/>
            <person name="Mondo S."/>
            <person name="Nolan M."/>
            <person name="Ohm R."/>
            <person name="Pangilinan J."/>
            <person name="Park H.-J."/>
            <person name="Ramirez L."/>
            <person name="Alfaro M."/>
            <person name="Sun H."/>
            <person name="Tritt A."/>
            <person name="Yoshinaga Y."/>
            <person name="Zwiers L.-H."/>
            <person name="Turgeon B."/>
            <person name="Goodwin S."/>
            <person name="Spatafora J."/>
            <person name="Crous P."/>
            <person name="Grigoriev I."/>
        </authorList>
    </citation>
    <scope>NUCLEOTIDE SEQUENCE</scope>
    <source>
        <strain evidence="1">ATCC 36951</strain>
    </source>
</reference>
<dbReference type="GeneID" id="54567971"/>
<dbReference type="AlphaFoldDB" id="A0A6A6BZ53"/>
<gene>
    <name evidence="1" type="ORF">M409DRAFT_61293</name>
</gene>
<protein>
    <submittedName>
        <fullName evidence="1">Uncharacterized protein</fullName>
    </submittedName>
</protein>
<dbReference type="OrthoDB" id="3641440at2759"/>
<dbReference type="EMBL" id="ML993647">
    <property type="protein sequence ID" value="KAF2158872.1"/>
    <property type="molecule type" value="Genomic_DNA"/>
</dbReference>
<evidence type="ECO:0000313" key="1">
    <source>
        <dbReference type="EMBL" id="KAF2158872.1"/>
    </source>
</evidence>
<organism evidence="1 2">
    <name type="scientific">Zasmidium cellare ATCC 36951</name>
    <dbReference type="NCBI Taxonomy" id="1080233"/>
    <lineage>
        <taxon>Eukaryota</taxon>
        <taxon>Fungi</taxon>
        <taxon>Dikarya</taxon>
        <taxon>Ascomycota</taxon>
        <taxon>Pezizomycotina</taxon>
        <taxon>Dothideomycetes</taxon>
        <taxon>Dothideomycetidae</taxon>
        <taxon>Mycosphaerellales</taxon>
        <taxon>Mycosphaerellaceae</taxon>
        <taxon>Zasmidium</taxon>
    </lineage>
</organism>
<sequence>MMHPVVPYYRRDIERIDSRARQLFDRSAADGPIPEYFTQHGDQGDDLDGSCGGLTIGYSLYRALARLLIGDAKAWPLIRDAVLHFAFTVYSNRSHPLHARYKIYEHDVASDTGYDLFALLDCPDFRPDAAIFWIVAQTLDVRICIHKHLVGPTSSRFPPAKFGAENRQRVHLLQETIDIFPDDKWSFGHKTVFRSLLPDASGRDIVRYVLYQHFIFHFGLDNEPFEHRRNHTPALEQVSWTWTPNQATVAAEDVRCYNGFRDENVLRDLRSITTSNRMDTFAMAVHDPRQVNFALETFNRILSKAPNQFNGVKVSGECRPGTLLPYCSIDVEFLRLPRGLVAGKSPNQVTRMVERGEVDEICSVLTLGVGKHVVIMFYLAQMLEHPNGETIPAIERVFQATIFNTKLLKLWWNPQTDFRVLEMTMAYMYQGTPGTAHNAAHNAARGDPGCFSRPRFYFQDLHLDSVRPSWMRFRQSDEECDLHEPGQSEKGMSCPCYLGNIDLAALLNHICRLQGLSMPKLKWTQIRAHFNYGSLLELMLRGHRLLPILLWMKSCHREAGVSLMSFFQGQGELGMEKNGLYMAYNAVDVLGLNLIVEQISGAEDKQLVARMLIDYSQGTVCSGPSDRLVPQRASPPERYYIQELKGPTPVPLFDDSPKDFIRKPFDASQIPPNAPKIITDASLFATDTLHFWEHEERLQMSRKLLRNGTIGKGVFQTSIYQLPSQAERDGQKRLKDELLRQMTDPTRFWVPETCAVILEDEHSEPIVRAGISHAEALINFLKSPKAAGLLPPRAFGQEYRHSQNRPRALPKSLGGVIPGGHTPAARNIFDAFPKHDDKQAVGDDLGEPVELPKPPKCISSDTISMKARAENMIMMKRTRGVPNAEYEVRAELAQQVVEEYRLNADEGLPSTTDFRDVWDPEGLEYRKMVEASPEWNKPAMEVPQTRPNEGWMSVATETLGVVNRIIEWQETWQYKSWW</sequence>
<dbReference type="RefSeq" id="XP_033659761.1">
    <property type="nucleotide sequence ID" value="XM_033814699.1"/>
</dbReference>
<keyword evidence="2" id="KW-1185">Reference proteome</keyword>
<dbReference type="Proteomes" id="UP000799537">
    <property type="component" value="Unassembled WGS sequence"/>
</dbReference>
<evidence type="ECO:0000313" key="2">
    <source>
        <dbReference type="Proteomes" id="UP000799537"/>
    </source>
</evidence>
<dbReference type="CDD" id="cd22744">
    <property type="entry name" value="OTU"/>
    <property type="match status" value="1"/>
</dbReference>